<evidence type="ECO:0000313" key="1">
    <source>
        <dbReference type="EMBL" id="SHE94942.1"/>
    </source>
</evidence>
<dbReference type="InterPro" id="IPR009609">
    <property type="entry name" value="Phosphonate_metab_PhnG"/>
</dbReference>
<accession>A0A1M4XNZ6</accession>
<gene>
    <name evidence="1" type="ORF">SAMN02745206_01069</name>
</gene>
<organism evidence="1 2">
    <name type="scientific">Desulfacinum infernum DSM 9756</name>
    <dbReference type="NCBI Taxonomy" id="1121391"/>
    <lineage>
        <taxon>Bacteria</taxon>
        <taxon>Pseudomonadati</taxon>
        <taxon>Thermodesulfobacteriota</taxon>
        <taxon>Syntrophobacteria</taxon>
        <taxon>Syntrophobacterales</taxon>
        <taxon>Syntrophobacteraceae</taxon>
        <taxon>Desulfacinum</taxon>
    </lineage>
</organism>
<dbReference type="Pfam" id="PF06754">
    <property type="entry name" value="PhnG"/>
    <property type="match status" value="1"/>
</dbReference>
<dbReference type="EMBL" id="FQVB01000009">
    <property type="protein sequence ID" value="SHE94942.1"/>
    <property type="molecule type" value="Genomic_DNA"/>
</dbReference>
<protein>
    <submittedName>
        <fullName evidence="1">Alpha-D-ribose 1-methylphosphonate 5-triphosphate synthase subunit PhnG</fullName>
    </submittedName>
</protein>
<evidence type="ECO:0000313" key="2">
    <source>
        <dbReference type="Proteomes" id="UP000184076"/>
    </source>
</evidence>
<dbReference type="Proteomes" id="UP000184076">
    <property type="component" value="Unassembled WGS sequence"/>
</dbReference>
<dbReference type="GO" id="GO:0019634">
    <property type="term" value="P:organic phosphonate metabolic process"/>
    <property type="evidence" value="ECO:0007669"/>
    <property type="project" value="InterPro"/>
</dbReference>
<keyword evidence="2" id="KW-1185">Reference proteome</keyword>
<dbReference type="AlphaFoldDB" id="A0A1M4XNZ6"/>
<reference evidence="2" key="1">
    <citation type="submission" date="2016-11" db="EMBL/GenBank/DDBJ databases">
        <authorList>
            <person name="Varghese N."/>
            <person name="Submissions S."/>
        </authorList>
    </citation>
    <scope>NUCLEOTIDE SEQUENCE [LARGE SCALE GENOMIC DNA]</scope>
    <source>
        <strain evidence="2">DSM 9756</strain>
    </source>
</reference>
<dbReference type="STRING" id="1121391.SAMN02745206_01069"/>
<proteinExistence type="predicted"/>
<name>A0A1M4XNZ6_9BACT</name>
<sequence length="137" mass="15120">MSVLAESNPADLEALWDRYGEKPDYQVVLGPEIGLLLVQGRVGGRGRRFHVGEVTVTRCNVRISGGAVGTAMVLGCRPRQAEIAAVLDAALQDDRRRPDLLESVVRPLERRLKEARRREAVRVAATQVDFSTMVRGE</sequence>
<dbReference type="NCBIfam" id="TIGR03293">
    <property type="entry name" value="PhnG_redo"/>
    <property type="match status" value="1"/>
</dbReference>
<dbReference type="GO" id="GO:0015716">
    <property type="term" value="P:organic phosphonate transport"/>
    <property type="evidence" value="ECO:0007669"/>
    <property type="project" value="InterPro"/>
</dbReference>